<dbReference type="EMBL" id="JWIN03000012">
    <property type="protein sequence ID" value="KAB1270311.1"/>
    <property type="molecule type" value="Genomic_DNA"/>
</dbReference>
<evidence type="ECO:0000259" key="9">
    <source>
        <dbReference type="PROSITE" id="PS52035"/>
    </source>
</evidence>
<evidence type="ECO:0000256" key="7">
    <source>
        <dbReference type="ARBA" id="ARBA00023049"/>
    </source>
</evidence>
<dbReference type="InterPro" id="IPR050753">
    <property type="entry name" value="Peptidase_M14_domain"/>
</dbReference>
<dbReference type="PROSITE" id="PS52035">
    <property type="entry name" value="PEPTIDASE_M14"/>
    <property type="match status" value="1"/>
</dbReference>
<comment type="cofactor">
    <cofactor evidence="1">
        <name>Zn(2+)</name>
        <dbReference type="ChEBI" id="CHEBI:29105"/>
    </cofactor>
</comment>
<evidence type="ECO:0000256" key="3">
    <source>
        <dbReference type="ARBA" id="ARBA00022645"/>
    </source>
</evidence>
<evidence type="ECO:0000256" key="6">
    <source>
        <dbReference type="ARBA" id="ARBA00022833"/>
    </source>
</evidence>
<dbReference type="SUPFAM" id="SSF53187">
    <property type="entry name" value="Zn-dependent exopeptidases"/>
    <property type="match status" value="1"/>
</dbReference>
<feature type="domain" description="Peptidase M14" evidence="9">
    <location>
        <begin position="1"/>
        <end position="86"/>
    </location>
</feature>
<dbReference type="Pfam" id="PF00246">
    <property type="entry name" value="Peptidase_M14"/>
    <property type="match status" value="1"/>
</dbReference>
<evidence type="ECO:0000256" key="2">
    <source>
        <dbReference type="ARBA" id="ARBA00005988"/>
    </source>
</evidence>
<proteinExistence type="inferred from homology"/>
<evidence type="ECO:0000256" key="4">
    <source>
        <dbReference type="ARBA" id="ARBA00022670"/>
    </source>
</evidence>
<sequence>MPSMNPDGFEAVQKPDCFYNKGRHNSNYYDLNRNFPDAFEFNDVSRQPETVAVMKWLNTETFVLSANLHGGALVASYPFDNGVPGK</sequence>
<dbReference type="PROSITE" id="PS00133">
    <property type="entry name" value="CARBOXYPEPT_ZN_2"/>
    <property type="match status" value="1"/>
</dbReference>
<comment type="similarity">
    <text evidence="2 8">Belongs to the peptidase M14 family.</text>
</comment>
<dbReference type="PANTHER" id="PTHR11532">
    <property type="entry name" value="PROTEASE M14 CARBOXYPEPTIDASE"/>
    <property type="match status" value="1"/>
</dbReference>
<keyword evidence="6" id="KW-0862">Zinc</keyword>
<comment type="caution">
    <text evidence="10">The sequence shown here is derived from an EMBL/GenBank/DDBJ whole genome shotgun (WGS) entry which is preliminary data.</text>
</comment>
<evidence type="ECO:0000313" key="10">
    <source>
        <dbReference type="EMBL" id="KAB1270311.1"/>
    </source>
</evidence>
<dbReference type="InterPro" id="IPR057247">
    <property type="entry name" value="CARBOXYPEPT_ZN_2"/>
</dbReference>
<comment type="caution">
    <text evidence="8">Lacks conserved residue(s) required for the propagation of feature annotation.</text>
</comment>
<keyword evidence="4" id="KW-0645">Protease</keyword>
<dbReference type="GO" id="GO:0008270">
    <property type="term" value="F:zinc ion binding"/>
    <property type="evidence" value="ECO:0007669"/>
    <property type="project" value="InterPro"/>
</dbReference>
<reference evidence="10 11" key="1">
    <citation type="journal article" date="2019" name="Mol. Ecol. Resour.">
        <title>Improving Illumina assemblies with Hi-C and long reads: an example with the North African dromedary.</title>
        <authorList>
            <person name="Elbers J.P."/>
            <person name="Rogers M.F."/>
            <person name="Perelman P.L."/>
            <person name="Proskuryakova A.A."/>
            <person name="Serdyukova N.A."/>
            <person name="Johnson W.E."/>
            <person name="Horin P."/>
            <person name="Corander J."/>
            <person name="Murphy D."/>
            <person name="Burger P.A."/>
        </authorList>
    </citation>
    <scope>NUCLEOTIDE SEQUENCE [LARGE SCALE GENOMIC DNA]</scope>
    <source>
        <strain evidence="10">Drom800</strain>
        <tissue evidence="10">Blood</tissue>
    </source>
</reference>
<keyword evidence="7" id="KW-0482">Metalloprotease</keyword>
<evidence type="ECO:0000313" key="11">
    <source>
        <dbReference type="Proteomes" id="UP000299084"/>
    </source>
</evidence>
<keyword evidence="5" id="KW-0479">Metal-binding</keyword>
<name>A0A5N4DGN4_CAMDR</name>
<dbReference type="InterPro" id="IPR000834">
    <property type="entry name" value="Peptidase_M14"/>
</dbReference>
<dbReference type="PANTHER" id="PTHR11532:SF84">
    <property type="entry name" value="CARBOXYPEPTIDASE M"/>
    <property type="match status" value="1"/>
</dbReference>
<dbReference type="AlphaFoldDB" id="A0A5N4DGN4"/>
<keyword evidence="7" id="KW-0378">Hydrolase</keyword>
<protein>
    <submittedName>
        <fullName evidence="10">Carboxypeptidase M</fullName>
    </submittedName>
</protein>
<evidence type="ECO:0000256" key="5">
    <source>
        <dbReference type="ARBA" id="ARBA00022723"/>
    </source>
</evidence>
<dbReference type="GO" id="GO:0006518">
    <property type="term" value="P:peptide metabolic process"/>
    <property type="evidence" value="ECO:0007669"/>
    <property type="project" value="TreeGrafter"/>
</dbReference>
<evidence type="ECO:0000256" key="1">
    <source>
        <dbReference type="ARBA" id="ARBA00001947"/>
    </source>
</evidence>
<dbReference type="GO" id="GO:0016485">
    <property type="term" value="P:protein processing"/>
    <property type="evidence" value="ECO:0007669"/>
    <property type="project" value="TreeGrafter"/>
</dbReference>
<gene>
    <name evidence="10" type="ORF">Cadr_000017045</name>
</gene>
<dbReference type="GO" id="GO:0004181">
    <property type="term" value="F:metallocarboxypeptidase activity"/>
    <property type="evidence" value="ECO:0007669"/>
    <property type="project" value="InterPro"/>
</dbReference>
<evidence type="ECO:0000256" key="8">
    <source>
        <dbReference type="PROSITE-ProRule" id="PRU01379"/>
    </source>
</evidence>
<keyword evidence="11" id="KW-1185">Reference proteome</keyword>
<dbReference type="GO" id="GO:0005615">
    <property type="term" value="C:extracellular space"/>
    <property type="evidence" value="ECO:0007669"/>
    <property type="project" value="TreeGrafter"/>
</dbReference>
<accession>A0A5N4DGN4</accession>
<dbReference type="Gene3D" id="3.40.630.10">
    <property type="entry name" value="Zn peptidases"/>
    <property type="match status" value="1"/>
</dbReference>
<dbReference type="Proteomes" id="UP000299084">
    <property type="component" value="Unassembled WGS sequence"/>
</dbReference>
<organism evidence="10 11">
    <name type="scientific">Camelus dromedarius</name>
    <name type="common">Dromedary</name>
    <name type="synonym">Arabian camel</name>
    <dbReference type="NCBI Taxonomy" id="9838"/>
    <lineage>
        <taxon>Eukaryota</taxon>
        <taxon>Metazoa</taxon>
        <taxon>Chordata</taxon>
        <taxon>Craniata</taxon>
        <taxon>Vertebrata</taxon>
        <taxon>Euteleostomi</taxon>
        <taxon>Mammalia</taxon>
        <taxon>Eutheria</taxon>
        <taxon>Laurasiatheria</taxon>
        <taxon>Artiodactyla</taxon>
        <taxon>Tylopoda</taxon>
        <taxon>Camelidae</taxon>
        <taxon>Camelus</taxon>
    </lineage>
</organism>
<keyword evidence="3 10" id="KW-0121">Carboxypeptidase</keyword>